<organism evidence="4 5">
    <name type="scientific">Cannabis sativa</name>
    <name type="common">Hemp</name>
    <name type="synonym">Marijuana</name>
    <dbReference type="NCBI Taxonomy" id="3483"/>
    <lineage>
        <taxon>Eukaryota</taxon>
        <taxon>Viridiplantae</taxon>
        <taxon>Streptophyta</taxon>
        <taxon>Embryophyta</taxon>
        <taxon>Tracheophyta</taxon>
        <taxon>Spermatophyta</taxon>
        <taxon>Magnoliopsida</taxon>
        <taxon>eudicotyledons</taxon>
        <taxon>Gunneridae</taxon>
        <taxon>Pentapetalae</taxon>
        <taxon>rosids</taxon>
        <taxon>fabids</taxon>
        <taxon>Rosales</taxon>
        <taxon>Cannabaceae</taxon>
        <taxon>Cannabis</taxon>
    </lineage>
</organism>
<dbReference type="InterPro" id="IPR025558">
    <property type="entry name" value="DUF4283"/>
</dbReference>
<feature type="region of interest" description="Disordered" evidence="2">
    <location>
        <begin position="576"/>
        <end position="596"/>
    </location>
</feature>
<comment type="caution">
    <text evidence="4">The sequence shown here is derived from an EMBL/GenBank/DDBJ whole genome shotgun (WGS) entry which is preliminary data.</text>
</comment>
<dbReference type="AlphaFoldDB" id="A0A7J6DP25"/>
<keyword evidence="1" id="KW-0862">Zinc</keyword>
<feature type="domain" description="CCHC-type" evidence="3">
    <location>
        <begin position="158"/>
        <end position="171"/>
    </location>
</feature>
<dbReference type="InterPro" id="IPR040256">
    <property type="entry name" value="At4g02000-like"/>
</dbReference>
<dbReference type="PANTHER" id="PTHR31286:SF167">
    <property type="entry name" value="OS09G0268800 PROTEIN"/>
    <property type="match status" value="1"/>
</dbReference>
<proteinExistence type="predicted"/>
<evidence type="ECO:0000313" key="5">
    <source>
        <dbReference type="Proteomes" id="UP000583929"/>
    </source>
</evidence>
<feature type="compositionally biased region" description="Polar residues" evidence="2">
    <location>
        <begin position="399"/>
        <end position="416"/>
    </location>
</feature>
<protein>
    <recommendedName>
        <fullName evidence="3">CCHC-type domain-containing protein</fullName>
    </recommendedName>
</protein>
<sequence length="654" mass="71617">MKPSLEAIPWFCTETKVVAPMLVEADAIIEFVTKLWQKKVSVFSISNVPGSQNCFKIGFECVEDRDWALHNAPWLFRGYTFALHAWGPGIESSNSVNVVRLWVQFHNLPQEYFSIENGNLLGRRIGDVIQIELDEEKPATWGDKRWIQFKYEKIGIFCYQCGRLGHQRKGCSFSSPVTVAAVDGSVHPLFGPWLSTASRFHDVFSGGTAQAVLPPRGGPSSAPANGGKAVRQLASAARVSKKWRKGIGREVMVSSQGGEQIWVPKLTAGGRSPRITRNGNRVEMNLNGREKLSVDFPSVREAPFSGIGGDTELLCSDKAPVQYTNLRIEEEDRSKEGLNISNDITVGVNRLGSGPNSVGLKVNLMDGLLEKKKGDVALINVQGRELCSGPGKGGPALSVTGQGTSSNTIGGPNRSVFNHSSIGPQLVIGKEPLLLEGNRGSPRLARGKSSPSGPLQIDRKRDGQPGQPLNLLPSTPPEDACVAIMQSDEENALSQFFQAQEDLLHDLKHFGKLDLYEIRKIGGDIGVPTSSDVNERTTPFKKRKFEASASLCSRPHKIHRKYPGVIRDFPWDSKQHDNESKVVSEEPSENSSSSLNGRDIAWQRMQAVSQKVCMVTYVNDNCWKLSMSIQRHALGLKTSVGGQMRGIQVEGLDG</sequence>
<reference evidence="4 5" key="1">
    <citation type="journal article" date="2020" name="bioRxiv">
        <title>Sequence and annotation of 42 cannabis genomes reveals extensive copy number variation in cannabinoid synthesis and pathogen resistance genes.</title>
        <authorList>
            <person name="Mckernan K.J."/>
            <person name="Helbert Y."/>
            <person name="Kane L.T."/>
            <person name="Ebling H."/>
            <person name="Zhang L."/>
            <person name="Liu B."/>
            <person name="Eaton Z."/>
            <person name="Mclaughlin S."/>
            <person name="Kingan S."/>
            <person name="Baybayan P."/>
            <person name="Concepcion G."/>
            <person name="Jordan M."/>
            <person name="Riva A."/>
            <person name="Barbazuk W."/>
            <person name="Harkins T."/>
        </authorList>
    </citation>
    <scope>NUCLEOTIDE SEQUENCE [LARGE SCALE GENOMIC DNA]</scope>
    <source>
        <strain evidence="5">cv. Jamaican Lion 4</strain>
        <tissue evidence="4">Leaf</tissue>
    </source>
</reference>
<keyword evidence="1" id="KW-0863">Zinc-finger</keyword>
<dbReference type="EMBL" id="JAATIQ010000780">
    <property type="protein sequence ID" value="KAF4347706.1"/>
    <property type="molecule type" value="Genomic_DNA"/>
</dbReference>
<gene>
    <name evidence="4" type="ORF">G4B88_028655</name>
</gene>
<dbReference type="InterPro" id="IPR025836">
    <property type="entry name" value="Zn_knuckle_CX2CX4HX4C"/>
</dbReference>
<dbReference type="Pfam" id="PF14392">
    <property type="entry name" value="zf-CCHC_4"/>
    <property type="match status" value="1"/>
</dbReference>
<evidence type="ECO:0000259" key="3">
    <source>
        <dbReference type="PROSITE" id="PS50158"/>
    </source>
</evidence>
<dbReference type="GO" id="GO:0003676">
    <property type="term" value="F:nucleic acid binding"/>
    <property type="evidence" value="ECO:0007669"/>
    <property type="project" value="InterPro"/>
</dbReference>
<dbReference type="PROSITE" id="PS50158">
    <property type="entry name" value="ZF_CCHC"/>
    <property type="match status" value="1"/>
</dbReference>
<dbReference type="Proteomes" id="UP000583929">
    <property type="component" value="Unassembled WGS sequence"/>
</dbReference>
<feature type="region of interest" description="Disordered" evidence="2">
    <location>
        <begin position="437"/>
        <end position="477"/>
    </location>
</feature>
<evidence type="ECO:0000313" key="4">
    <source>
        <dbReference type="EMBL" id="KAF4347706.1"/>
    </source>
</evidence>
<dbReference type="GO" id="GO:0008270">
    <property type="term" value="F:zinc ion binding"/>
    <property type="evidence" value="ECO:0007669"/>
    <property type="project" value="UniProtKB-KW"/>
</dbReference>
<accession>A0A7J6DP25</accession>
<evidence type="ECO:0000256" key="1">
    <source>
        <dbReference type="PROSITE-ProRule" id="PRU00047"/>
    </source>
</evidence>
<dbReference type="Pfam" id="PF14111">
    <property type="entry name" value="DUF4283"/>
    <property type="match status" value="1"/>
</dbReference>
<feature type="region of interest" description="Disordered" evidence="2">
    <location>
        <begin position="389"/>
        <end position="416"/>
    </location>
</feature>
<keyword evidence="5" id="KW-1185">Reference proteome</keyword>
<evidence type="ECO:0000256" key="2">
    <source>
        <dbReference type="SAM" id="MobiDB-lite"/>
    </source>
</evidence>
<keyword evidence="1" id="KW-0479">Metal-binding</keyword>
<dbReference type="InterPro" id="IPR001878">
    <property type="entry name" value="Znf_CCHC"/>
</dbReference>
<dbReference type="PANTHER" id="PTHR31286">
    <property type="entry name" value="GLYCINE-RICH CELL WALL STRUCTURAL PROTEIN 1.8-LIKE"/>
    <property type="match status" value="1"/>
</dbReference>
<name>A0A7J6DP25_CANSA</name>